<dbReference type="AlphaFoldDB" id="A0A542DGW3"/>
<feature type="transmembrane region" description="Helical" evidence="1">
    <location>
        <begin position="183"/>
        <end position="202"/>
    </location>
</feature>
<organism evidence="3 4">
    <name type="scientific">Amycolatopsis cihanbeyliensis</name>
    <dbReference type="NCBI Taxonomy" id="1128664"/>
    <lineage>
        <taxon>Bacteria</taxon>
        <taxon>Bacillati</taxon>
        <taxon>Actinomycetota</taxon>
        <taxon>Actinomycetes</taxon>
        <taxon>Pseudonocardiales</taxon>
        <taxon>Pseudonocardiaceae</taxon>
        <taxon>Amycolatopsis</taxon>
    </lineage>
</organism>
<feature type="transmembrane region" description="Helical" evidence="1">
    <location>
        <begin position="149"/>
        <end position="171"/>
    </location>
</feature>
<evidence type="ECO:0000256" key="1">
    <source>
        <dbReference type="SAM" id="Phobius"/>
    </source>
</evidence>
<protein>
    <recommendedName>
        <fullName evidence="2">CAAX prenyl protease 2/Lysostaphin resistance protein A-like domain-containing protein</fullName>
    </recommendedName>
</protein>
<evidence type="ECO:0000259" key="2">
    <source>
        <dbReference type="Pfam" id="PF02517"/>
    </source>
</evidence>
<proteinExistence type="predicted"/>
<feature type="transmembrane region" description="Helical" evidence="1">
    <location>
        <begin position="23"/>
        <end position="49"/>
    </location>
</feature>
<dbReference type="GO" id="GO:0080120">
    <property type="term" value="P:CAAX-box protein maturation"/>
    <property type="evidence" value="ECO:0007669"/>
    <property type="project" value="UniProtKB-ARBA"/>
</dbReference>
<dbReference type="EMBL" id="VFML01000001">
    <property type="protein sequence ID" value="TQJ02317.1"/>
    <property type="molecule type" value="Genomic_DNA"/>
</dbReference>
<feature type="domain" description="CAAX prenyl protease 2/Lysostaphin resistance protein A-like" evidence="2">
    <location>
        <begin position="150"/>
        <end position="239"/>
    </location>
</feature>
<dbReference type="Proteomes" id="UP000320876">
    <property type="component" value="Unassembled WGS sequence"/>
</dbReference>
<reference evidence="3 4" key="1">
    <citation type="submission" date="2019-06" db="EMBL/GenBank/DDBJ databases">
        <title>Sequencing the genomes of 1000 actinobacteria strains.</title>
        <authorList>
            <person name="Klenk H.-P."/>
        </authorList>
    </citation>
    <scope>NUCLEOTIDE SEQUENCE [LARGE SCALE GENOMIC DNA]</scope>
    <source>
        <strain evidence="3 4">DSM 45679</strain>
    </source>
</reference>
<evidence type="ECO:0000313" key="3">
    <source>
        <dbReference type="EMBL" id="TQJ02317.1"/>
    </source>
</evidence>
<accession>A0A542DGW3</accession>
<name>A0A542DGW3_AMYCI</name>
<feature type="transmembrane region" description="Helical" evidence="1">
    <location>
        <begin position="61"/>
        <end position="85"/>
    </location>
</feature>
<comment type="caution">
    <text evidence="3">The sequence shown here is derived from an EMBL/GenBank/DDBJ whole genome shotgun (WGS) entry which is preliminary data.</text>
</comment>
<feature type="transmembrane region" description="Helical" evidence="1">
    <location>
        <begin position="105"/>
        <end position="129"/>
    </location>
</feature>
<sequence length="249" mass="25980">MDQEHDQGDPPAVRDGMVLGAHWGFLAFFTGVGGYYLTSLVLAAVLVGGFTGTNMLDVPEIGPVILVVFLPNLALGLGPALGSWLRGRGLRAEFGLLPDVRDLKVGLACGGFALLTGYVLNLLLIAVYGSGRAWEDPLSEVSEGLGGTTVWLLVTAAIVVLLAPLTEELLLRGALWKALRHHRVPAWVILLLTALVFALLHGESHRTVALLGQGVAIGAARLITGRTGASLVAHAANNLPPAVLLVAAS</sequence>
<dbReference type="InterPro" id="IPR003675">
    <property type="entry name" value="Rce1/LyrA-like_dom"/>
</dbReference>
<keyword evidence="1" id="KW-0812">Transmembrane</keyword>
<keyword evidence="1" id="KW-0472">Membrane</keyword>
<keyword evidence="4" id="KW-1185">Reference proteome</keyword>
<evidence type="ECO:0000313" key="4">
    <source>
        <dbReference type="Proteomes" id="UP000320876"/>
    </source>
</evidence>
<gene>
    <name evidence="3" type="ORF">FB471_2042</name>
</gene>
<dbReference type="GO" id="GO:0004175">
    <property type="term" value="F:endopeptidase activity"/>
    <property type="evidence" value="ECO:0007669"/>
    <property type="project" value="UniProtKB-ARBA"/>
</dbReference>
<dbReference type="Pfam" id="PF02517">
    <property type="entry name" value="Rce1-like"/>
    <property type="match status" value="1"/>
</dbReference>
<keyword evidence="1" id="KW-1133">Transmembrane helix</keyword>